<evidence type="ECO:0000256" key="1">
    <source>
        <dbReference type="ARBA" id="ARBA00001974"/>
    </source>
</evidence>
<dbReference type="InterPro" id="IPR036250">
    <property type="entry name" value="AcylCo_DH-like_C"/>
</dbReference>
<dbReference type="InterPro" id="IPR037069">
    <property type="entry name" value="AcylCoA_DH/ox_N_sf"/>
</dbReference>
<dbReference type="PANTHER" id="PTHR43884">
    <property type="entry name" value="ACYL-COA DEHYDROGENASE"/>
    <property type="match status" value="1"/>
</dbReference>
<protein>
    <submittedName>
        <fullName evidence="7">Acyl-CoA dehydrogenase domain-containing protein</fullName>
    </submittedName>
</protein>
<dbReference type="SUPFAM" id="SSF47203">
    <property type="entry name" value="Acyl-CoA dehydrogenase C-terminal domain-like"/>
    <property type="match status" value="1"/>
</dbReference>
<feature type="domain" description="Acyl-CoA dehydrogenase/oxidase C-terminal" evidence="6">
    <location>
        <begin position="215"/>
        <end position="345"/>
    </location>
</feature>
<comment type="cofactor">
    <cofactor evidence="1">
        <name>FAD</name>
        <dbReference type="ChEBI" id="CHEBI:57692"/>
    </cofactor>
</comment>
<dbReference type="SUPFAM" id="SSF56645">
    <property type="entry name" value="Acyl-CoA dehydrogenase NM domain-like"/>
    <property type="match status" value="1"/>
</dbReference>
<dbReference type="Gene3D" id="1.10.540.10">
    <property type="entry name" value="Acyl-CoA dehydrogenase/oxidase, N-terminal domain"/>
    <property type="match status" value="1"/>
</dbReference>
<dbReference type="InterPro" id="IPR009075">
    <property type="entry name" value="AcylCo_DH/oxidase_C"/>
</dbReference>
<evidence type="ECO:0000256" key="5">
    <source>
        <dbReference type="ARBA" id="ARBA00023002"/>
    </source>
</evidence>
<comment type="similarity">
    <text evidence="2">Belongs to the acyl-CoA dehydrogenase family.</text>
</comment>
<evidence type="ECO:0000256" key="2">
    <source>
        <dbReference type="ARBA" id="ARBA00009347"/>
    </source>
</evidence>
<name>A0A1Y5P4Q2_9MYCO</name>
<evidence type="ECO:0000259" key="6">
    <source>
        <dbReference type="Pfam" id="PF00441"/>
    </source>
</evidence>
<dbReference type="PANTHER" id="PTHR43884:SF20">
    <property type="entry name" value="ACYL-COA DEHYDROGENASE FADE28"/>
    <property type="match status" value="1"/>
</dbReference>
<dbReference type="GO" id="GO:0050660">
    <property type="term" value="F:flavin adenine dinucleotide binding"/>
    <property type="evidence" value="ECO:0007669"/>
    <property type="project" value="InterPro"/>
</dbReference>
<sequence>MQIGPSADQLSLRDGVREVLAADCPLTLDRQVYGDQLAWQPLWCNVVDLGWTWLARRGYDEGADDLGLTTLDLVITLEALGSALAPIPFLSGVGLAAGAARAGGEATDALLTAIASGTVATLAAQSPTSRLPGVTMTLSGGRVRGTAAAVPDAVNAELLVVLCADGENTALAVVATADAGVVIDPVDSADPARPLATVTVAAPAELAVPVEIETALGPALLAVAAELVGVAQAALDIAVEHAKNRHQFDRPIGSFQAIKHALADNQVSVERARSLAYLAAARVDDTSVSPAERWRSCALAKAAAGDAALAATRTAVQVLGALGQTWEHDIHLYLRRAWLGAAALGDSSSLYHLEGQRFMAGAGR</sequence>
<evidence type="ECO:0000313" key="7">
    <source>
        <dbReference type="EMBL" id="SBS71081.1"/>
    </source>
</evidence>
<dbReference type="Gene3D" id="1.20.140.10">
    <property type="entry name" value="Butyryl-CoA Dehydrogenase, subunit A, domain 3"/>
    <property type="match status" value="1"/>
</dbReference>
<reference evidence="7" key="1">
    <citation type="submission" date="2016-03" db="EMBL/GenBank/DDBJ databases">
        <authorList>
            <person name="Ploux O."/>
        </authorList>
    </citation>
    <scope>NUCLEOTIDE SEQUENCE</scope>
    <source>
        <strain evidence="7">UC10</strain>
    </source>
</reference>
<proteinExistence type="inferred from homology"/>
<gene>
    <name evidence="7" type="ORF">MHPYR_100066</name>
</gene>
<evidence type="ECO:0000256" key="4">
    <source>
        <dbReference type="ARBA" id="ARBA00022827"/>
    </source>
</evidence>
<keyword evidence="3" id="KW-0285">Flavoprotein</keyword>
<evidence type="ECO:0000256" key="3">
    <source>
        <dbReference type="ARBA" id="ARBA00022630"/>
    </source>
</evidence>
<keyword evidence="4" id="KW-0274">FAD</keyword>
<dbReference type="InterPro" id="IPR009100">
    <property type="entry name" value="AcylCoA_DH/oxidase_NM_dom_sf"/>
</dbReference>
<dbReference type="EMBL" id="FLQS01000002">
    <property type="protein sequence ID" value="SBS71081.1"/>
    <property type="molecule type" value="Genomic_DNA"/>
</dbReference>
<dbReference type="AlphaFoldDB" id="A0A1Y5P4Q2"/>
<dbReference type="Pfam" id="PF00441">
    <property type="entry name" value="Acyl-CoA_dh_1"/>
    <property type="match status" value="1"/>
</dbReference>
<organism evidence="7">
    <name type="scientific">uncultured Mycobacterium sp</name>
    <dbReference type="NCBI Taxonomy" id="171292"/>
    <lineage>
        <taxon>Bacteria</taxon>
        <taxon>Bacillati</taxon>
        <taxon>Actinomycetota</taxon>
        <taxon>Actinomycetes</taxon>
        <taxon>Mycobacteriales</taxon>
        <taxon>Mycobacteriaceae</taxon>
        <taxon>Mycobacterium</taxon>
        <taxon>environmental samples</taxon>
    </lineage>
</organism>
<dbReference type="GO" id="GO:0003995">
    <property type="term" value="F:acyl-CoA dehydrogenase activity"/>
    <property type="evidence" value="ECO:0007669"/>
    <property type="project" value="TreeGrafter"/>
</dbReference>
<accession>A0A1Y5P4Q2</accession>
<keyword evidence="5" id="KW-0560">Oxidoreductase</keyword>